<accession>A0A1H9P5X6</accession>
<feature type="transmembrane region" description="Helical" evidence="8">
    <location>
        <begin position="590"/>
        <end position="614"/>
    </location>
</feature>
<feature type="transmembrane region" description="Helical" evidence="8">
    <location>
        <begin position="482"/>
        <end position="504"/>
    </location>
</feature>
<dbReference type="Proteomes" id="UP000198556">
    <property type="component" value="Unassembled WGS sequence"/>
</dbReference>
<comment type="similarity">
    <text evidence="2">Belongs to the V-ATPase 116 kDa subunit family.</text>
</comment>
<evidence type="ECO:0000256" key="1">
    <source>
        <dbReference type="ARBA" id="ARBA00004141"/>
    </source>
</evidence>
<reference evidence="9 10" key="1">
    <citation type="submission" date="2016-10" db="EMBL/GenBank/DDBJ databases">
        <authorList>
            <person name="de Groot N.N."/>
        </authorList>
    </citation>
    <scope>NUCLEOTIDE SEQUENCE [LARGE SCALE GENOMIC DNA]</scope>
    <source>
        <strain evidence="9 10">DSM 15827</strain>
    </source>
</reference>
<dbReference type="GO" id="GO:0046961">
    <property type="term" value="F:proton-transporting ATPase activity, rotational mechanism"/>
    <property type="evidence" value="ECO:0007669"/>
    <property type="project" value="InterPro"/>
</dbReference>
<feature type="transmembrane region" description="Helical" evidence="8">
    <location>
        <begin position="563"/>
        <end position="584"/>
    </location>
</feature>
<keyword evidence="4 8" id="KW-0812">Transmembrane</keyword>
<evidence type="ECO:0000256" key="5">
    <source>
        <dbReference type="ARBA" id="ARBA00022989"/>
    </source>
</evidence>
<protein>
    <submittedName>
        <fullName evidence="9">V/A-type H+-transporting ATPase subunit I</fullName>
    </submittedName>
</protein>
<evidence type="ECO:0000256" key="2">
    <source>
        <dbReference type="ARBA" id="ARBA00009904"/>
    </source>
</evidence>
<dbReference type="OrthoDB" id="9803814at2"/>
<sequence>MAIAKMKKVMLVAPKTKQVELLEMIQELQNLELIDNDIKELSEERQAFFSQQGNDDQVKRLQNQFDHIGKNLQFLASNQKQPSFFQKYKNPREEYTLQELTDKVDSYHIDSLIETVDGFERALRLNEDIRKDLSDKEEILRRWQPLDFHPKVFKDSAYLNVVLGTIPQVADNSYHKLLTDSDLLFVKDIYSTRDELGVCITYYKEDEAYVKEELNEAHFIEYIYSFKQAPKEELACVLKKQEELVESNQQLVSDIDSNTEITRKLELAHEVIFNELERAKSQELLWQTNRLFTLSGWIQADQFTIIKEKLKEQLDAADYAFFEQEFTEKEYHEVPIILENNAVVTPFENLTEMYGLPQYGELDPTPFMAPFYMVFFGMMAGDLGYGLLLWLATGALLKFLNLDLGTQKTLKFFHMLSYPTMAWGVIFGSFFGVTLPIQVLSLSNDLISVMILSIIFGVIQILVGLALGAYTNMKKKAYVDAYLQHFGWIAIILGIILYVVGTMVVPAPTVALAGKWLAIIAAILIVIVSILSAPSKAGGLASGLYNLYGISGYISDTVSYTRLMALAVSGGSIAGAFNMLVGFLPPVARFTLGIFLLIALHALNIFLTFLGAYVHGLRLQFVEYFGKFYEGGGRAFNPFKTYEKYIYIKKTKK</sequence>
<evidence type="ECO:0000256" key="3">
    <source>
        <dbReference type="ARBA" id="ARBA00022448"/>
    </source>
</evidence>
<organism evidence="9 10">
    <name type="scientific">Granulicatella balaenopterae</name>
    <dbReference type="NCBI Taxonomy" id="137733"/>
    <lineage>
        <taxon>Bacteria</taxon>
        <taxon>Bacillati</taxon>
        <taxon>Bacillota</taxon>
        <taxon>Bacilli</taxon>
        <taxon>Lactobacillales</taxon>
        <taxon>Carnobacteriaceae</taxon>
        <taxon>Granulicatella</taxon>
    </lineage>
</organism>
<dbReference type="InterPro" id="IPR002490">
    <property type="entry name" value="V-ATPase_116kDa_su"/>
</dbReference>
<evidence type="ECO:0000256" key="6">
    <source>
        <dbReference type="ARBA" id="ARBA00023065"/>
    </source>
</evidence>
<dbReference type="EMBL" id="FOGF01000051">
    <property type="protein sequence ID" value="SER43646.1"/>
    <property type="molecule type" value="Genomic_DNA"/>
</dbReference>
<keyword evidence="7 8" id="KW-0472">Membrane</keyword>
<gene>
    <name evidence="9" type="ORF">SAMN05421767_1513</name>
</gene>
<keyword evidence="6" id="KW-0406">Ion transport</keyword>
<dbReference type="AlphaFoldDB" id="A0A1H9P5X6"/>
<evidence type="ECO:0000256" key="7">
    <source>
        <dbReference type="ARBA" id="ARBA00023136"/>
    </source>
</evidence>
<evidence type="ECO:0000256" key="8">
    <source>
        <dbReference type="SAM" id="Phobius"/>
    </source>
</evidence>
<dbReference type="Gene3D" id="3.30.70.2750">
    <property type="match status" value="1"/>
</dbReference>
<dbReference type="PANTHER" id="PTHR11629">
    <property type="entry name" value="VACUOLAR PROTON ATPASES"/>
    <property type="match status" value="1"/>
</dbReference>
<proteinExistence type="inferred from homology"/>
<dbReference type="RefSeq" id="WP_089747861.1">
    <property type="nucleotide sequence ID" value="NZ_FOGF01000051.1"/>
</dbReference>
<dbReference type="GO" id="GO:0007035">
    <property type="term" value="P:vacuolar acidification"/>
    <property type="evidence" value="ECO:0007669"/>
    <property type="project" value="TreeGrafter"/>
</dbReference>
<dbReference type="GO" id="GO:0033179">
    <property type="term" value="C:proton-transporting V-type ATPase, V0 domain"/>
    <property type="evidence" value="ECO:0007669"/>
    <property type="project" value="InterPro"/>
</dbReference>
<comment type="subcellular location">
    <subcellularLocation>
        <location evidence="1">Membrane</location>
        <topology evidence="1">Multi-pass membrane protein</topology>
    </subcellularLocation>
</comment>
<dbReference type="Pfam" id="PF01496">
    <property type="entry name" value="V_ATPase_I"/>
    <property type="match status" value="2"/>
</dbReference>
<feature type="transmembrane region" description="Helical" evidence="8">
    <location>
        <begin position="446"/>
        <end position="470"/>
    </location>
</feature>
<feature type="transmembrane region" description="Helical" evidence="8">
    <location>
        <begin position="371"/>
        <end position="400"/>
    </location>
</feature>
<dbReference type="GO" id="GO:0016471">
    <property type="term" value="C:vacuolar proton-transporting V-type ATPase complex"/>
    <property type="evidence" value="ECO:0007669"/>
    <property type="project" value="TreeGrafter"/>
</dbReference>
<keyword evidence="3" id="KW-0813">Transport</keyword>
<evidence type="ECO:0000313" key="10">
    <source>
        <dbReference type="Proteomes" id="UP000198556"/>
    </source>
</evidence>
<evidence type="ECO:0000313" key="9">
    <source>
        <dbReference type="EMBL" id="SER43646.1"/>
    </source>
</evidence>
<feature type="transmembrane region" description="Helical" evidence="8">
    <location>
        <begin position="421"/>
        <end position="440"/>
    </location>
</feature>
<dbReference type="PANTHER" id="PTHR11629:SF63">
    <property type="entry name" value="V-TYPE PROTON ATPASE SUBUNIT A"/>
    <property type="match status" value="1"/>
</dbReference>
<dbReference type="Gene3D" id="1.20.1460.20">
    <property type="match status" value="1"/>
</dbReference>
<dbReference type="Gene3D" id="3.30.70.2170">
    <property type="match status" value="1"/>
</dbReference>
<keyword evidence="5 8" id="KW-1133">Transmembrane helix</keyword>
<name>A0A1H9P5X6_9LACT</name>
<evidence type="ECO:0000256" key="4">
    <source>
        <dbReference type="ARBA" id="ARBA00022692"/>
    </source>
</evidence>
<keyword evidence="10" id="KW-1185">Reference proteome</keyword>
<dbReference type="STRING" id="137733.SAMN05421767_1513"/>
<feature type="transmembrane region" description="Helical" evidence="8">
    <location>
        <begin position="516"/>
        <end position="533"/>
    </location>
</feature>
<dbReference type="GO" id="GO:0051117">
    <property type="term" value="F:ATPase binding"/>
    <property type="evidence" value="ECO:0007669"/>
    <property type="project" value="TreeGrafter"/>
</dbReference>